<accession>A0A0A9F3J6</accession>
<evidence type="ECO:0000313" key="1">
    <source>
        <dbReference type="EMBL" id="JAE04691.1"/>
    </source>
</evidence>
<name>A0A0A9F3J6_ARUDO</name>
<reference evidence="1" key="2">
    <citation type="journal article" date="2015" name="Data Brief">
        <title>Shoot transcriptome of the giant reed, Arundo donax.</title>
        <authorList>
            <person name="Barrero R.A."/>
            <person name="Guerrero F.D."/>
            <person name="Moolhuijzen P."/>
            <person name="Goolsby J.A."/>
            <person name="Tidwell J."/>
            <person name="Bellgard S.E."/>
            <person name="Bellgard M.I."/>
        </authorList>
    </citation>
    <scope>NUCLEOTIDE SEQUENCE</scope>
    <source>
        <tissue evidence="1">Shoot tissue taken approximately 20 cm above the soil surface</tissue>
    </source>
</reference>
<organism evidence="1">
    <name type="scientific">Arundo donax</name>
    <name type="common">Giant reed</name>
    <name type="synonym">Donax arundinaceus</name>
    <dbReference type="NCBI Taxonomy" id="35708"/>
    <lineage>
        <taxon>Eukaryota</taxon>
        <taxon>Viridiplantae</taxon>
        <taxon>Streptophyta</taxon>
        <taxon>Embryophyta</taxon>
        <taxon>Tracheophyta</taxon>
        <taxon>Spermatophyta</taxon>
        <taxon>Magnoliopsida</taxon>
        <taxon>Liliopsida</taxon>
        <taxon>Poales</taxon>
        <taxon>Poaceae</taxon>
        <taxon>PACMAD clade</taxon>
        <taxon>Arundinoideae</taxon>
        <taxon>Arundineae</taxon>
        <taxon>Arundo</taxon>
    </lineage>
</organism>
<dbReference type="AlphaFoldDB" id="A0A0A9F3J6"/>
<dbReference type="EMBL" id="GBRH01193205">
    <property type="protein sequence ID" value="JAE04691.1"/>
    <property type="molecule type" value="Transcribed_RNA"/>
</dbReference>
<reference evidence="1" key="1">
    <citation type="submission" date="2014-09" db="EMBL/GenBank/DDBJ databases">
        <authorList>
            <person name="Magalhaes I.L.F."/>
            <person name="Oliveira U."/>
            <person name="Santos F.R."/>
            <person name="Vidigal T.H.D.A."/>
            <person name="Brescovit A.D."/>
            <person name="Santos A.J."/>
        </authorList>
    </citation>
    <scope>NUCLEOTIDE SEQUENCE</scope>
    <source>
        <tissue evidence="1">Shoot tissue taken approximately 20 cm above the soil surface</tissue>
    </source>
</reference>
<proteinExistence type="predicted"/>
<sequence length="61" mass="6869">MHQIPGNNFVLQIHLQKAGPLCGTNGSGEIQLDNLQIYVHKEFRSDSPKTKVKTETQRQPP</sequence>
<protein>
    <submittedName>
        <fullName evidence="1">Uncharacterized protein</fullName>
    </submittedName>
</protein>